<dbReference type="Proteomes" id="UP000694865">
    <property type="component" value="Unplaced"/>
</dbReference>
<evidence type="ECO:0000313" key="5">
    <source>
        <dbReference type="RefSeq" id="XP_006821990.1"/>
    </source>
</evidence>
<dbReference type="PANTHER" id="PTHR46093:SF18">
    <property type="entry name" value="FIBRONECTIN TYPE-III DOMAIN-CONTAINING PROTEIN"/>
    <property type="match status" value="1"/>
</dbReference>
<reference evidence="5" key="1">
    <citation type="submission" date="2025-08" db="UniProtKB">
        <authorList>
            <consortium name="RefSeq"/>
        </authorList>
    </citation>
    <scope>IDENTIFICATION</scope>
    <source>
        <tissue evidence="5">Testes</tissue>
    </source>
</reference>
<dbReference type="InterPro" id="IPR011043">
    <property type="entry name" value="Gal_Oxase/kelch_b-propeller"/>
</dbReference>
<dbReference type="InterPro" id="IPR056737">
    <property type="entry name" value="Beta-prop_ATRN-MKLN-like"/>
</dbReference>
<proteinExistence type="predicted"/>
<evidence type="ECO:0000259" key="3">
    <source>
        <dbReference type="Pfam" id="PF24981"/>
    </source>
</evidence>
<dbReference type="Gene3D" id="2.120.10.80">
    <property type="entry name" value="Kelch-type beta propeller"/>
    <property type="match status" value="1"/>
</dbReference>
<dbReference type="SUPFAM" id="SSF50965">
    <property type="entry name" value="Galactose oxidase, central domain"/>
    <property type="match status" value="1"/>
</dbReference>
<organism evidence="4 5">
    <name type="scientific">Saccoglossus kowalevskii</name>
    <name type="common">Acorn worm</name>
    <dbReference type="NCBI Taxonomy" id="10224"/>
    <lineage>
        <taxon>Eukaryota</taxon>
        <taxon>Metazoa</taxon>
        <taxon>Hemichordata</taxon>
        <taxon>Enteropneusta</taxon>
        <taxon>Harrimaniidae</taxon>
        <taxon>Saccoglossus</taxon>
    </lineage>
</organism>
<protein>
    <submittedName>
        <fullName evidence="5">Multiple epidermal growth factor-like domains protein 8-like</fullName>
    </submittedName>
</protein>
<evidence type="ECO:0000313" key="4">
    <source>
        <dbReference type="Proteomes" id="UP000694865"/>
    </source>
</evidence>
<dbReference type="GeneID" id="102805665"/>
<evidence type="ECO:0000256" key="1">
    <source>
        <dbReference type="ARBA" id="ARBA00022441"/>
    </source>
</evidence>
<dbReference type="InterPro" id="IPR015915">
    <property type="entry name" value="Kelch-typ_b-propeller"/>
</dbReference>
<evidence type="ECO:0000256" key="2">
    <source>
        <dbReference type="ARBA" id="ARBA00022737"/>
    </source>
</evidence>
<feature type="domain" description="Attractin/MKLN-like beta-propeller" evidence="3">
    <location>
        <begin position="3"/>
        <end position="130"/>
    </location>
</feature>
<name>A0ABM0MPP9_SACKO</name>
<keyword evidence="1" id="KW-0880">Kelch repeat</keyword>
<dbReference type="Pfam" id="PF24981">
    <property type="entry name" value="Beta-prop_ATRN-LZTR1"/>
    <property type="match status" value="1"/>
</dbReference>
<dbReference type="PANTHER" id="PTHR46093">
    <property type="entry name" value="ACYL-COA-BINDING DOMAIN-CONTAINING PROTEIN 5"/>
    <property type="match status" value="1"/>
</dbReference>
<gene>
    <name evidence="5" type="primary">LOC102805665</name>
</gene>
<sequence length="137" mass="15775">MVAYTQNTLLMFGGTLADGTISNELWSFIVTVNTGTWQRQATTGNLQMPGLTDHTACIVDDRYLYIYGGRSESVNFMSKMYRYDFTNYHWEEVNYRGGTISDLRVSGHSMVYHPESRSLIVFGGFKPRYSRRVCYHP</sequence>
<dbReference type="RefSeq" id="XP_006821990.1">
    <property type="nucleotide sequence ID" value="XM_006821927.1"/>
</dbReference>
<keyword evidence="2" id="KW-0677">Repeat</keyword>
<accession>A0ABM0MPP9</accession>
<keyword evidence="4" id="KW-1185">Reference proteome</keyword>